<comment type="cofactor">
    <cofactor evidence="1">
        <name>heme b</name>
        <dbReference type="ChEBI" id="CHEBI:60344"/>
    </cofactor>
</comment>
<feature type="transmembrane region" description="Helical" evidence="21">
    <location>
        <begin position="112"/>
        <end position="130"/>
    </location>
</feature>
<evidence type="ECO:0000256" key="8">
    <source>
        <dbReference type="ARBA" id="ARBA00022660"/>
    </source>
</evidence>
<reference evidence="25 26" key="1">
    <citation type="submission" date="2019-02" db="EMBL/GenBank/DDBJ databases">
        <title>Deep-cultivation of Planctomycetes and their phenomic and genomic characterization uncovers novel biology.</title>
        <authorList>
            <person name="Wiegand S."/>
            <person name="Jogler M."/>
            <person name="Boedeker C."/>
            <person name="Pinto D."/>
            <person name="Vollmers J."/>
            <person name="Rivas-Marin E."/>
            <person name="Kohn T."/>
            <person name="Peeters S.H."/>
            <person name="Heuer A."/>
            <person name="Rast P."/>
            <person name="Oberbeckmann S."/>
            <person name="Bunk B."/>
            <person name="Jeske O."/>
            <person name="Meyerdierks A."/>
            <person name="Storesund J.E."/>
            <person name="Kallscheuer N."/>
            <person name="Luecker S."/>
            <person name="Lage O.M."/>
            <person name="Pohl T."/>
            <person name="Merkel B.J."/>
            <person name="Hornburger P."/>
            <person name="Mueller R.-W."/>
            <person name="Bruemmer F."/>
            <person name="Labrenz M."/>
            <person name="Spormann A.M."/>
            <person name="Op Den Camp H."/>
            <person name="Overmann J."/>
            <person name="Amann R."/>
            <person name="Jetten M.S.M."/>
            <person name="Mascher T."/>
            <person name="Medema M.H."/>
            <person name="Devos D.P."/>
            <person name="Kaster A.-K."/>
            <person name="Ovreas L."/>
            <person name="Rohde M."/>
            <person name="Galperin M.Y."/>
            <person name="Jogler C."/>
        </authorList>
    </citation>
    <scope>NUCLEOTIDE SEQUENCE [LARGE SCALE GENOMIC DNA]</scope>
    <source>
        <strain evidence="25 26">Pla108</strain>
    </source>
</reference>
<dbReference type="InterPro" id="IPR009056">
    <property type="entry name" value="Cyt_c-like_dom"/>
</dbReference>
<dbReference type="SUPFAM" id="SSF46626">
    <property type="entry name" value="Cytochrome c"/>
    <property type="match status" value="1"/>
</dbReference>
<dbReference type="InterPro" id="IPR036927">
    <property type="entry name" value="Cyt_c_oxase-like_su1_sf"/>
</dbReference>
<comment type="pathway">
    <text evidence="3">Energy metabolism; oxidative phosphorylation.</text>
</comment>
<comment type="similarity">
    <text evidence="19">Belongs to the heme-copper respiratory oxidase family.</text>
</comment>
<name>A0A5C6ADS2_9BACT</name>
<dbReference type="NCBIfam" id="TIGR00780">
    <property type="entry name" value="ccoN"/>
    <property type="match status" value="1"/>
</dbReference>
<organism evidence="25 26">
    <name type="scientific">Botrimarina colliarenosi</name>
    <dbReference type="NCBI Taxonomy" id="2528001"/>
    <lineage>
        <taxon>Bacteria</taxon>
        <taxon>Pseudomonadati</taxon>
        <taxon>Planctomycetota</taxon>
        <taxon>Planctomycetia</taxon>
        <taxon>Pirellulales</taxon>
        <taxon>Lacipirellulaceae</taxon>
        <taxon>Botrimarina</taxon>
    </lineage>
</organism>
<evidence type="ECO:0000256" key="9">
    <source>
        <dbReference type="ARBA" id="ARBA00022692"/>
    </source>
</evidence>
<dbReference type="InterPro" id="IPR000883">
    <property type="entry name" value="Cyt_C_Oxase_1"/>
</dbReference>
<evidence type="ECO:0000256" key="17">
    <source>
        <dbReference type="ARBA" id="ARBA00047816"/>
    </source>
</evidence>
<evidence type="ECO:0000256" key="21">
    <source>
        <dbReference type="SAM" id="Phobius"/>
    </source>
</evidence>
<dbReference type="GO" id="GO:0015990">
    <property type="term" value="P:electron transport coupled proton transport"/>
    <property type="evidence" value="ECO:0007669"/>
    <property type="project" value="TreeGrafter"/>
</dbReference>
<dbReference type="PROSITE" id="PS50175">
    <property type="entry name" value="ASP_PROT_RETROV"/>
    <property type="match status" value="1"/>
</dbReference>
<evidence type="ECO:0000256" key="19">
    <source>
        <dbReference type="RuleBase" id="RU000370"/>
    </source>
</evidence>
<dbReference type="GO" id="GO:0022904">
    <property type="term" value="P:respiratory electron transport chain"/>
    <property type="evidence" value="ECO:0007669"/>
    <property type="project" value="TreeGrafter"/>
</dbReference>
<keyword evidence="7 18" id="KW-0349">Heme</keyword>
<feature type="binding site" description="axial binding residue" evidence="18">
    <location>
        <position position="362"/>
    </location>
    <ligand>
        <name>heme b</name>
        <dbReference type="ChEBI" id="CHEBI:60344"/>
        <label>2; high-spin</label>
    </ligand>
    <ligandPart>
        <name>Fe</name>
        <dbReference type="ChEBI" id="CHEBI:18248"/>
    </ligandPart>
</feature>
<feature type="transmembrane region" description="Helical" evidence="21">
    <location>
        <begin position="145"/>
        <end position="164"/>
    </location>
</feature>
<evidence type="ECO:0000256" key="20">
    <source>
        <dbReference type="SAM" id="MobiDB-lite"/>
    </source>
</evidence>
<evidence type="ECO:0000259" key="22">
    <source>
        <dbReference type="PROSITE" id="PS50175"/>
    </source>
</evidence>
<dbReference type="GO" id="GO:0020037">
    <property type="term" value="F:heme binding"/>
    <property type="evidence" value="ECO:0007669"/>
    <property type="project" value="InterPro"/>
</dbReference>
<dbReference type="GO" id="GO:0006508">
    <property type="term" value="P:proteolysis"/>
    <property type="evidence" value="ECO:0007669"/>
    <property type="project" value="InterPro"/>
</dbReference>
<keyword evidence="8 19" id="KW-0679">Respiratory chain</keyword>
<keyword evidence="10 18" id="KW-0479">Metal-binding</keyword>
<keyword evidence="15" id="KW-0186">Copper</keyword>
<evidence type="ECO:0000256" key="13">
    <source>
        <dbReference type="ARBA" id="ARBA00022989"/>
    </source>
</evidence>
<dbReference type="EC" id="7.1.1.9" evidence="4"/>
<keyword evidence="14 18" id="KW-0408">Iron</keyword>
<feature type="region of interest" description="Disordered" evidence="20">
    <location>
        <begin position="758"/>
        <end position="801"/>
    </location>
</feature>
<dbReference type="Proteomes" id="UP000317421">
    <property type="component" value="Unassembled WGS sequence"/>
</dbReference>
<evidence type="ECO:0000256" key="1">
    <source>
        <dbReference type="ARBA" id="ARBA00001970"/>
    </source>
</evidence>
<dbReference type="InterPro" id="IPR003468">
    <property type="entry name" value="Cyt_c_oxidase_monohaem-su/FixO"/>
</dbReference>
<feature type="transmembrane region" description="Helical" evidence="21">
    <location>
        <begin position="25"/>
        <end position="52"/>
    </location>
</feature>
<feature type="transmembrane region" description="Helical" evidence="21">
    <location>
        <begin position="72"/>
        <end position="92"/>
    </location>
</feature>
<comment type="catalytic activity">
    <reaction evidence="17">
        <text>4 Fe(II)-[cytochrome c] + O2 + 8 H(+)(in) = 4 Fe(III)-[cytochrome c] + 2 H2O + 4 H(+)(out)</text>
        <dbReference type="Rhea" id="RHEA:11436"/>
        <dbReference type="Rhea" id="RHEA-COMP:10350"/>
        <dbReference type="Rhea" id="RHEA-COMP:14399"/>
        <dbReference type="ChEBI" id="CHEBI:15377"/>
        <dbReference type="ChEBI" id="CHEBI:15378"/>
        <dbReference type="ChEBI" id="CHEBI:15379"/>
        <dbReference type="ChEBI" id="CHEBI:29033"/>
        <dbReference type="ChEBI" id="CHEBI:29034"/>
        <dbReference type="EC" id="7.1.1.9"/>
    </reaction>
</comment>
<dbReference type="NCBIfam" id="NF011055">
    <property type="entry name" value="PRK14487.1"/>
    <property type="match status" value="1"/>
</dbReference>
<dbReference type="OrthoDB" id="9805440at2"/>
<keyword evidence="11" id="KW-1278">Translocase</keyword>
<evidence type="ECO:0000256" key="3">
    <source>
        <dbReference type="ARBA" id="ARBA00004673"/>
    </source>
</evidence>
<keyword evidence="12 19" id="KW-0249">Electron transport</keyword>
<evidence type="ECO:0000313" key="25">
    <source>
        <dbReference type="EMBL" id="TWT97557.1"/>
    </source>
</evidence>
<dbReference type="Pfam" id="PF00115">
    <property type="entry name" value="COX1"/>
    <property type="match status" value="1"/>
</dbReference>
<feature type="transmembrane region" description="Helical" evidence="21">
    <location>
        <begin position="252"/>
        <end position="271"/>
    </location>
</feature>
<dbReference type="GO" id="GO:0005886">
    <property type="term" value="C:plasma membrane"/>
    <property type="evidence" value="ECO:0007669"/>
    <property type="project" value="UniProtKB-SubCell"/>
</dbReference>
<keyword evidence="16 21" id="KW-0472">Membrane</keyword>
<feature type="domain" description="Peptidase A2" evidence="22">
    <location>
        <begin position="508"/>
        <end position="582"/>
    </location>
</feature>
<dbReference type="GO" id="GO:0046872">
    <property type="term" value="F:metal ion binding"/>
    <property type="evidence" value="ECO:0007669"/>
    <property type="project" value="UniProtKB-KW"/>
</dbReference>
<dbReference type="Pfam" id="PF02433">
    <property type="entry name" value="FixO"/>
    <property type="match status" value="1"/>
</dbReference>
<evidence type="ECO:0000256" key="5">
    <source>
        <dbReference type="ARBA" id="ARBA00022448"/>
    </source>
</evidence>
<dbReference type="RefSeq" id="WP_146444488.1">
    <property type="nucleotide sequence ID" value="NZ_SJPR01000002.1"/>
</dbReference>
<feature type="transmembrane region" description="Helical" evidence="21">
    <location>
        <begin position="401"/>
        <end position="421"/>
    </location>
</feature>
<feature type="binding site" evidence="18">
    <location>
        <position position="274"/>
    </location>
    <ligand>
        <name>Cu cation</name>
        <dbReference type="ChEBI" id="CHEBI:23378"/>
        <label>B</label>
    </ligand>
</feature>
<evidence type="ECO:0000256" key="4">
    <source>
        <dbReference type="ARBA" id="ARBA00012949"/>
    </source>
</evidence>
<evidence type="ECO:0000256" key="11">
    <source>
        <dbReference type="ARBA" id="ARBA00022967"/>
    </source>
</evidence>
<dbReference type="InterPro" id="IPR004677">
    <property type="entry name" value="Cyt_c_oxidase_cbb3_su1"/>
</dbReference>
<keyword evidence="13 21" id="KW-1133">Transmembrane helix</keyword>
<evidence type="ECO:0000259" key="24">
    <source>
        <dbReference type="PROSITE" id="PS51007"/>
    </source>
</evidence>
<evidence type="ECO:0000256" key="12">
    <source>
        <dbReference type="ARBA" id="ARBA00022982"/>
    </source>
</evidence>
<feature type="binding site" evidence="18">
    <location>
        <position position="224"/>
    </location>
    <ligand>
        <name>Cu cation</name>
        <dbReference type="ChEBI" id="CHEBI:23378"/>
        <label>B</label>
    </ligand>
</feature>
<feature type="transmembrane region" description="Helical" evidence="21">
    <location>
        <begin position="451"/>
        <end position="473"/>
    </location>
</feature>
<dbReference type="InterPro" id="IPR023615">
    <property type="entry name" value="Cyt_c_Oxase_su1_BS"/>
</dbReference>
<proteinExistence type="inferred from homology"/>
<comment type="cofactor">
    <cofactor evidence="18">
        <name>Cu(2+)</name>
        <dbReference type="ChEBI" id="CHEBI:29036"/>
    </cofactor>
    <text evidence="18">Binds 1 copper ion per subunit, denoted as copper B.</text>
</comment>
<evidence type="ECO:0000259" key="23">
    <source>
        <dbReference type="PROSITE" id="PS50855"/>
    </source>
</evidence>
<evidence type="ECO:0000313" key="26">
    <source>
        <dbReference type="Proteomes" id="UP000317421"/>
    </source>
</evidence>
<dbReference type="InterPro" id="IPR036909">
    <property type="entry name" value="Cyt_c-like_dom_sf"/>
</dbReference>
<evidence type="ECO:0000256" key="10">
    <source>
        <dbReference type="ARBA" id="ARBA00022723"/>
    </source>
</evidence>
<accession>A0A5C6ADS2</accession>
<dbReference type="NCBIfam" id="NF011053">
    <property type="entry name" value="PRK14485.1"/>
    <property type="match status" value="1"/>
</dbReference>
<evidence type="ECO:0000256" key="7">
    <source>
        <dbReference type="ARBA" id="ARBA00022617"/>
    </source>
</evidence>
<dbReference type="GO" id="GO:0004190">
    <property type="term" value="F:aspartic-type endopeptidase activity"/>
    <property type="evidence" value="ECO:0007669"/>
    <property type="project" value="InterPro"/>
</dbReference>
<dbReference type="Gene3D" id="1.10.760.10">
    <property type="entry name" value="Cytochrome c-like domain"/>
    <property type="match status" value="1"/>
</dbReference>
<feature type="binding site" description="axial binding residue" evidence="18">
    <location>
        <position position="364"/>
    </location>
    <ligand>
        <name>heme b</name>
        <dbReference type="ChEBI" id="CHEBI:60344"/>
        <label>1; low-spin</label>
    </ligand>
    <ligandPart>
        <name>Fe</name>
        <dbReference type="ChEBI" id="CHEBI:18248"/>
    </ligandPart>
</feature>
<feature type="transmembrane region" description="Helical" evidence="21">
    <location>
        <begin position="537"/>
        <end position="558"/>
    </location>
</feature>
<keyword evidence="6" id="KW-1003">Cell membrane</keyword>
<dbReference type="Gene3D" id="1.20.210.10">
    <property type="entry name" value="Cytochrome c oxidase-like, subunit I domain"/>
    <property type="match status" value="1"/>
</dbReference>
<feature type="domain" description="Cytochrome oxidase subunit I profile" evidence="23">
    <location>
        <begin position="29"/>
        <end position="480"/>
    </location>
</feature>
<keyword evidence="5 19" id="KW-0813">Transport</keyword>
<dbReference type="GO" id="GO:0009060">
    <property type="term" value="P:aerobic respiration"/>
    <property type="evidence" value="ECO:0007669"/>
    <property type="project" value="InterPro"/>
</dbReference>
<dbReference type="CDD" id="cd01661">
    <property type="entry name" value="cbb3_Oxidase_I"/>
    <property type="match status" value="1"/>
</dbReference>
<feature type="binding site" description="axial binding residue" evidence="18">
    <location>
        <position position="73"/>
    </location>
    <ligand>
        <name>heme b</name>
        <dbReference type="ChEBI" id="CHEBI:60344"/>
        <label>1; low-spin</label>
    </ligand>
    <ligandPart>
        <name>Fe</name>
        <dbReference type="ChEBI" id="CHEBI:18248"/>
    </ligandPart>
</feature>
<dbReference type="PROSITE" id="PS50855">
    <property type="entry name" value="COX1"/>
    <property type="match status" value="1"/>
</dbReference>
<evidence type="ECO:0000256" key="2">
    <source>
        <dbReference type="ARBA" id="ARBA00004651"/>
    </source>
</evidence>
<evidence type="ECO:0000256" key="6">
    <source>
        <dbReference type="ARBA" id="ARBA00022475"/>
    </source>
</evidence>
<dbReference type="NCBIfam" id="TIGR00781">
    <property type="entry name" value="ccoO"/>
    <property type="match status" value="1"/>
</dbReference>
<keyword evidence="26" id="KW-1185">Reference proteome</keyword>
<dbReference type="PANTHER" id="PTHR10422">
    <property type="entry name" value="CYTOCHROME C OXIDASE SUBUNIT 1"/>
    <property type="match status" value="1"/>
</dbReference>
<dbReference type="PROSITE" id="PS51007">
    <property type="entry name" value="CYTC"/>
    <property type="match status" value="1"/>
</dbReference>
<dbReference type="PROSITE" id="PS00077">
    <property type="entry name" value="COX1_CUB"/>
    <property type="match status" value="1"/>
</dbReference>
<feature type="transmembrane region" description="Helical" evidence="21">
    <location>
        <begin position="291"/>
        <end position="311"/>
    </location>
</feature>
<feature type="transmembrane region" description="Helical" evidence="21">
    <location>
        <begin position="171"/>
        <end position="191"/>
    </location>
</feature>
<gene>
    <name evidence="25" type="ORF">Pla108_17090</name>
</gene>
<feature type="domain" description="Cytochrome c" evidence="24">
    <location>
        <begin position="574"/>
        <end position="751"/>
    </location>
</feature>
<sequence length="801" mass="89680">MSEVAVVASPPQGGRTLERFSYDDAIVRMFVAATLIWGLVGFSVGMLLALQLPFPTLNGGIEWITFGRLRPLHTNAVIFAFAGNGIFAAIYYSTQRLCKARMFNDTLSRLHFWGWQAIIVSAALTLPFGITQSKEYAELEWPIDIAIAVVWAGFFGVNFFMTLVKRRERHMYVALWFYIATIITVAVLHIFNNLWVPILSPTLIKSYPIYAGVQDAMMQWWYGHNAVAFFLTTPFLGLMYYFLPKAAERPVFSYRLSIIHFWSLVFIYIWAGPHHLHYSAVPEWAQTLGMVFSLMLWMPSWGGMINGLLTLRGAWHKVTTDPVLKFFVVGITFYGMSTFEGPLLSIKAVNALSHYTDWTIAHVHAGALGWNGFMVFGMCYWLAPRIFQTKLYSTALAETHFWIATIGILVYVVPLYVAGILQGLMWGTMTPTGQLAYPDFVETTQAIIPMYYLRAIGGSLYIVAAMIGCFNFYKTWQSRPAVYDVPVYEAPALKDVAIVEESAPESTLTGVTDTGMALDVFSKMWWHRAWERMPIKFTVLTTIAVASASLLELVPTFVIRSNVSTISTVTPYTPLELAGRDLFVSEGCYNCHSQMIRPTVAETKRYGEFSKAGESVYDHPFQWGSRRIGPDLAREGGKQSHQWHVLHFRNPSDLNQGSIMPAYPWLMRKELDFESVPLRIAAMQTLGVPYPQYEGLARDQAKADAEKQAAEIAAAFVEQNGGQPYVDLKGRQYDLADKQVVALVAFLQRVGTDLFKNPDASVEEGADPAAAPPVDIVTPHPETEADVAPERTAMAPTGDQS</sequence>
<evidence type="ECO:0000256" key="18">
    <source>
        <dbReference type="PIRSR" id="PIRSR604677-50"/>
    </source>
</evidence>
<evidence type="ECO:0000256" key="16">
    <source>
        <dbReference type="ARBA" id="ARBA00023136"/>
    </source>
</evidence>
<comment type="caution">
    <text evidence="25">The sequence shown here is derived from an EMBL/GenBank/DDBJ whole genome shotgun (WGS) entry which is preliminary data.</text>
</comment>
<comment type="subcellular location">
    <subcellularLocation>
        <location evidence="2">Cell membrane</location>
        <topology evidence="2">Multi-pass membrane protein</topology>
    </subcellularLocation>
</comment>
<keyword evidence="9 19" id="KW-0812">Transmembrane</keyword>
<evidence type="ECO:0000256" key="14">
    <source>
        <dbReference type="ARBA" id="ARBA00023004"/>
    </source>
</evidence>
<dbReference type="SUPFAM" id="SSF81442">
    <property type="entry name" value="Cytochrome c oxidase subunit I-like"/>
    <property type="match status" value="1"/>
</dbReference>
<comment type="cofactor">
    <cofactor evidence="18">
        <name>heme</name>
        <dbReference type="ChEBI" id="CHEBI:30413"/>
    </cofactor>
    <text evidence="18">Binds 2 heme groups per subunit, denoted as high- and low-spin.</text>
</comment>
<feature type="transmembrane region" description="Helical" evidence="21">
    <location>
        <begin position="323"/>
        <end position="339"/>
    </location>
</feature>
<dbReference type="GO" id="GO:0004129">
    <property type="term" value="F:cytochrome-c oxidase activity"/>
    <property type="evidence" value="ECO:0007669"/>
    <property type="project" value="UniProtKB-EC"/>
</dbReference>
<dbReference type="AlphaFoldDB" id="A0A5C6ADS2"/>
<feature type="transmembrane region" description="Helical" evidence="21">
    <location>
        <begin position="359"/>
        <end position="381"/>
    </location>
</feature>
<dbReference type="PANTHER" id="PTHR10422:SF29">
    <property type="entry name" value="CYTOCHROME C OXIDASE SUBUNIT 1 HOMOLOG, BACTEROID"/>
    <property type="match status" value="1"/>
</dbReference>
<dbReference type="InterPro" id="IPR001995">
    <property type="entry name" value="Peptidase_A2_cat"/>
</dbReference>
<dbReference type="EMBL" id="SJPR01000002">
    <property type="protein sequence ID" value="TWT97557.1"/>
    <property type="molecule type" value="Genomic_DNA"/>
</dbReference>
<evidence type="ECO:0000256" key="15">
    <source>
        <dbReference type="ARBA" id="ARBA00023008"/>
    </source>
</evidence>
<feature type="binding site" evidence="18">
    <location>
        <position position="275"/>
    </location>
    <ligand>
        <name>Cu cation</name>
        <dbReference type="ChEBI" id="CHEBI:23378"/>
        <label>B</label>
    </ligand>
</feature>
<protein>
    <recommendedName>
        <fullName evidence="4">cytochrome-c oxidase</fullName>
        <ecNumber evidence="4">7.1.1.9</ecNumber>
    </recommendedName>
</protein>
<feature type="transmembrane region" description="Helical" evidence="21">
    <location>
        <begin position="220"/>
        <end position="243"/>
    </location>
</feature>
<dbReference type="InterPro" id="IPR023616">
    <property type="entry name" value="Cyt_c_oxase-like_su1_dom"/>
</dbReference>